<feature type="signal peptide" evidence="2">
    <location>
        <begin position="1"/>
        <end position="18"/>
    </location>
</feature>
<name>A0A9J7DTJ5_SPOLT</name>
<dbReference type="GeneID" id="111350519"/>
<organism evidence="3 4">
    <name type="scientific">Spodoptera litura</name>
    <name type="common">Asian cotton leafworm</name>
    <dbReference type="NCBI Taxonomy" id="69820"/>
    <lineage>
        <taxon>Eukaryota</taxon>
        <taxon>Metazoa</taxon>
        <taxon>Ecdysozoa</taxon>
        <taxon>Arthropoda</taxon>
        <taxon>Hexapoda</taxon>
        <taxon>Insecta</taxon>
        <taxon>Pterygota</taxon>
        <taxon>Neoptera</taxon>
        <taxon>Endopterygota</taxon>
        <taxon>Lepidoptera</taxon>
        <taxon>Glossata</taxon>
        <taxon>Ditrysia</taxon>
        <taxon>Noctuoidea</taxon>
        <taxon>Noctuidae</taxon>
        <taxon>Amphipyrinae</taxon>
        <taxon>Spodoptera</taxon>
    </lineage>
</organism>
<evidence type="ECO:0000313" key="4">
    <source>
        <dbReference type="RefSeq" id="XP_022817906.1"/>
    </source>
</evidence>
<feature type="region of interest" description="Disordered" evidence="1">
    <location>
        <begin position="303"/>
        <end position="345"/>
    </location>
</feature>
<keyword evidence="3" id="KW-1185">Reference proteome</keyword>
<feature type="region of interest" description="Disordered" evidence="1">
    <location>
        <begin position="606"/>
        <end position="635"/>
    </location>
</feature>
<dbReference type="AlphaFoldDB" id="A0A9J7DTJ5"/>
<dbReference type="Proteomes" id="UP000301870">
    <property type="component" value="Chromosome 11"/>
</dbReference>
<feature type="compositionally biased region" description="Basic and acidic residues" evidence="1">
    <location>
        <begin position="321"/>
        <end position="335"/>
    </location>
</feature>
<accession>A0A9J7DTJ5</accession>
<protein>
    <submittedName>
        <fullName evidence="4">Uncharacterized protein LOC111350519</fullName>
    </submittedName>
</protein>
<dbReference type="KEGG" id="sliu:111350519"/>
<dbReference type="OrthoDB" id="7432963at2759"/>
<feature type="region of interest" description="Disordered" evidence="1">
    <location>
        <begin position="466"/>
        <end position="491"/>
    </location>
</feature>
<feature type="compositionally biased region" description="Basic residues" evidence="1">
    <location>
        <begin position="84"/>
        <end position="94"/>
    </location>
</feature>
<feature type="compositionally biased region" description="Basic residues" evidence="1">
    <location>
        <begin position="308"/>
        <end position="320"/>
    </location>
</feature>
<feature type="compositionally biased region" description="Basic and acidic residues" evidence="1">
    <location>
        <begin position="25"/>
        <end position="83"/>
    </location>
</feature>
<keyword evidence="2" id="KW-0732">Signal</keyword>
<feature type="compositionally biased region" description="Basic and acidic residues" evidence="1">
    <location>
        <begin position="95"/>
        <end position="144"/>
    </location>
</feature>
<sequence length="652" mass="76930">MRYFYLTILFLCLSAVQEYSFSRVKPTEHPKRHRAETNEHDHGNRKPKNEMRHFQNEKEKHVRDEKLKDGGHIKDDNEKQGRHVKDKKPKGARHVKVEKLRDRKHKDDNVKLKRNVKEEKLQDARHIKDENLKEPRHAKDETLKERRHRKDGNENQVRHLKNEKLKKVKHKKGENLKEPRHTKDDTLRERRHKDDNIKEGRHMKNEEPKETRHVKADRHVKDDKLKDSTSQNTTRKHPKDMRHLQNLKGSDVKNDKLKVSTLERNAKSHENVTTTNNGPGVPITKLPDKILHKIKGRVAVKHLLGNHTSHHRKHKKSGSHKTKDDKSKPGFRARDSYSYTSSSSTQERWPEEWDDHWMQKKLEALNSSQVRGDVINMAGARPWAFPCGDPGQHDLPWGTCMLAQECDAEYRIYRGDSFCGRTSLVCCALQLSNYDFYHGIDISFGGTSYSSNSQEDAIHIVGSKERKRRLEKKEKERRKHDRARRKKKMQKSIKSIVQEVKTILNKAFKNGTSERQRKINRIRDYINNMKKQYRKDRENLVKLHHDQMIVTDEKFQVKLNQVKGLNQAFMTNDTFRDIIVNGTINKDKLTVLLREQPQLTQYFKTRRSGGGEPYLGPDKEVTGEDKYKHERQVMDTKSKSQEYDVEYGVLYY</sequence>
<evidence type="ECO:0000313" key="3">
    <source>
        <dbReference type="Proteomes" id="UP000301870"/>
    </source>
</evidence>
<feature type="compositionally biased region" description="Low complexity" evidence="1">
    <location>
        <begin position="336"/>
        <end position="345"/>
    </location>
</feature>
<feature type="compositionally biased region" description="Basic and acidic residues" evidence="1">
    <location>
        <begin position="173"/>
        <end position="227"/>
    </location>
</feature>
<dbReference type="RefSeq" id="XP_022817906.1">
    <property type="nucleotide sequence ID" value="XM_022962138.1"/>
</dbReference>
<gene>
    <name evidence="4" type="primary">LOC111350519</name>
</gene>
<evidence type="ECO:0000256" key="2">
    <source>
        <dbReference type="SAM" id="SignalP"/>
    </source>
</evidence>
<reference evidence="4" key="1">
    <citation type="submission" date="2025-08" db="UniProtKB">
        <authorList>
            <consortium name="RefSeq"/>
        </authorList>
    </citation>
    <scope>IDENTIFICATION</scope>
    <source>
        <strain evidence="4">Ishihara</strain>
        <tissue evidence="4">Whole body</tissue>
    </source>
</reference>
<evidence type="ECO:0000256" key="1">
    <source>
        <dbReference type="SAM" id="MobiDB-lite"/>
    </source>
</evidence>
<feature type="compositionally biased region" description="Basic and acidic residues" evidence="1">
    <location>
        <begin position="151"/>
        <end position="165"/>
    </location>
</feature>
<proteinExistence type="predicted"/>
<feature type="compositionally biased region" description="Basic and acidic residues" evidence="1">
    <location>
        <begin position="617"/>
        <end position="635"/>
    </location>
</feature>
<feature type="chain" id="PRO_5039899035" evidence="2">
    <location>
        <begin position="19"/>
        <end position="652"/>
    </location>
</feature>
<feature type="region of interest" description="Disordered" evidence="1">
    <location>
        <begin position="25"/>
        <end position="285"/>
    </location>
</feature>